<name>A0A7Y9JZT5_9CELL</name>
<evidence type="ECO:0000256" key="1">
    <source>
        <dbReference type="SAM" id="SignalP"/>
    </source>
</evidence>
<dbReference type="RefSeq" id="WP_140458184.1">
    <property type="nucleotide sequence ID" value="NZ_BAABFI010000001.1"/>
</dbReference>
<sequence>MTLEMTGKTMSFPASHTGRTLRRTLASGMTAAILVLGTTGLATPASAATADCPSGYSCFWGDTGYRTDSVENRLVRFYQCYRDLETATWSGTSSAANDRASSVSNKGQHDPAYYYVDARYRGLFFPLPYGSGDGNLGDSSGNAPASFNDKISSARFASFDTDCE</sequence>
<dbReference type="AlphaFoldDB" id="A0A7Y9JZT5"/>
<dbReference type="Proteomes" id="UP000577956">
    <property type="component" value="Unassembled WGS sequence"/>
</dbReference>
<evidence type="ECO:0000313" key="3">
    <source>
        <dbReference type="EMBL" id="NYD86585.1"/>
    </source>
</evidence>
<evidence type="ECO:0000313" key="4">
    <source>
        <dbReference type="Proteomes" id="UP000577956"/>
    </source>
</evidence>
<comment type="caution">
    <text evidence="3">The sequence shown here is derived from an EMBL/GenBank/DDBJ whole genome shotgun (WGS) entry which is preliminary data.</text>
</comment>
<protein>
    <recommendedName>
        <fullName evidence="6">Peptidase inhibitor family I36</fullName>
    </recommendedName>
</protein>
<dbReference type="EMBL" id="BONN01000004">
    <property type="protein sequence ID" value="GIG32525.1"/>
    <property type="molecule type" value="Genomic_DNA"/>
</dbReference>
<reference evidence="3 4" key="1">
    <citation type="submission" date="2020-07" db="EMBL/GenBank/DDBJ databases">
        <title>Sequencing the genomes of 1000 actinobacteria strains.</title>
        <authorList>
            <person name="Klenk H.-P."/>
        </authorList>
    </citation>
    <scope>NUCLEOTIDE SEQUENCE [LARGE SCALE GENOMIC DNA]</scope>
    <source>
        <strain evidence="3 4">DSM 24482</strain>
    </source>
</reference>
<feature type="chain" id="PRO_5030746825" description="Peptidase inhibitor family I36" evidence="1">
    <location>
        <begin position="48"/>
        <end position="164"/>
    </location>
</feature>
<reference evidence="2 5" key="2">
    <citation type="submission" date="2021-01" db="EMBL/GenBank/DDBJ databases">
        <title>Whole genome shotgun sequence of Cellulomonas oligotrophica NBRC 109435.</title>
        <authorList>
            <person name="Komaki H."/>
            <person name="Tamura T."/>
        </authorList>
    </citation>
    <scope>NUCLEOTIDE SEQUENCE [LARGE SCALE GENOMIC DNA]</scope>
    <source>
        <strain evidence="2 5">NBRC 109435</strain>
    </source>
</reference>
<organism evidence="3 4">
    <name type="scientific">Cellulomonas oligotrophica</name>
    <dbReference type="NCBI Taxonomy" id="931536"/>
    <lineage>
        <taxon>Bacteria</taxon>
        <taxon>Bacillati</taxon>
        <taxon>Actinomycetota</taxon>
        <taxon>Actinomycetes</taxon>
        <taxon>Micrococcales</taxon>
        <taxon>Cellulomonadaceae</taxon>
        <taxon>Cellulomonas</taxon>
    </lineage>
</organism>
<evidence type="ECO:0000313" key="2">
    <source>
        <dbReference type="EMBL" id="GIG32525.1"/>
    </source>
</evidence>
<keyword evidence="1" id="KW-0732">Signal</keyword>
<gene>
    <name evidence="3" type="ORF">BKA21_002134</name>
    <name evidence="2" type="ORF">Col01nite_16840</name>
</gene>
<accession>A0A7Y9JZT5</accession>
<dbReference type="EMBL" id="JACCBK010000001">
    <property type="protein sequence ID" value="NYD86585.1"/>
    <property type="molecule type" value="Genomic_DNA"/>
</dbReference>
<evidence type="ECO:0008006" key="6">
    <source>
        <dbReference type="Google" id="ProtNLM"/>
    </source>
</evidence>
<dbReference type="Pfam" id="PF03995">
    <property type="entry name" value="Inhibitor_I36"/>
    <property type="match status" value="1"/>
</dbReference>
<dbReference type="Proteomes" id="UP000618382">
    <property type="component" value="Unassembled WGS sequence"/>
</dbReference>
<keyword evidence="5" id="KW-1185">Reference proteome</keyword>
<feature type="signal peptide" evidence="1">
    <location>
        <begin position="1"/>
        <end position="47"/>
    </location>
</feature>
<proteinExistence type="predicted"/>
<evidence type="ECO:0000313" key="5">
    <source>
        <dbReference type="Proteomes" id="UP000618382"/>
    </source>
</evidence>
<dbReference type="Gene3D" id="2.60.20.10">
    <property type="entry name" value="Crystallins"/>
    <property type="match status" value="1"/>
</dbReference>